<dbReference type="InterPro" id="IPR011644">
    <property type="entry name" value="Heme_NO-bd"/>
</dbReference>
<comment type="subcellular location">
    <subcellularLocation>
        <location evidence="1">Cytoplasm</location>
    </subcellularLocation>
</comment>
<dbReference type="CDD" id="cd07302">
    <property type="entry name" value="CHD"/>
    <property type="match status" value="1"/>
</dbReference>
<evidence type="ECO:0000256" key="6">
    <source>
        <dbReference type="ARBA" id="ARBA00023239"/>
    </source>
</evidence>
<dbReference type="GO" id="GO:0008074">
    <property type="term" value="C:guanylate cyclase complex, soluble"/>
    <property type="evidence" value="ECO:0007669"/>
    <property type="project" value="TreeGrafter"/>
</dbReference>
<evidence type="ECO:0000256" key="3">
    <source>
        <dbReference type="ARBA" id="ARBA00022490"/>
    </source>
</evidence>
<dbReference type="PANTHER" id="PTHR45655:SF10">
    <property type="entry name" value="SOLUBLE GUANYLATE CYCLASE 88E"/>
    <property type="match status" value="1"/>
</dbReference>
<dbReference type="GO" id="GO:0070026">
    <property type="term" value="F:nitric oxide binding"/>
    <property type="evidence" value="ECO:0007669"/>
    <property type="project" value="TreeGrafter"/>
</dbReference>
<dbReference type="Pfam" id="PF07701">
    <property type="entry name" value="HNOBA"/>
    <property type="match status" value="1"/>
</dbReference>
<keyword evidence="8" id="KW-0175">Coiled coil</keyword>
<dbReference type="GO" id="GO:0004383">
    <property type="term" value="F:guanylate cyclase activity"/>
    <property type="evidence" value="ECO:0007669"/>
    <property type="project" value="UniProtKB-EC"/>
</dbReference>
<organism evidence="10 11">
    <name type="scientific">Folsomia candida</name>
    <name type="common">Springtail</name>
    <dbReference type="NCBI Taxonomy" id="158441"/>
    <lineage>
        <taxon>Eukaryota</taxon>
        <taxon>Metazoa</taxon>
        <taxon>Ecdysozoa</taxon>
        <taxon>Arthropoda</taxon>
        <taxon>Hexapoda</taxon>
        <taxon>Collembola</taxon>
        <taxon>Entomobryomorpha</taxon>
        <taxon>Isotomoidea</taxon>
        <taxon>Isotomidae</taxon>
        <taxon>Proisotominae</taxon>
        <taxon>Folsomia</taxon>
    </lineage>
</organism>
<keyword evidence="3" id="KW-0963">Cytoplasm</keyword>
<dbReference type="Pfam" id="PF00211">
    <property type="entry name" value="Guanylate_cyc"/>
    <property type="match status" value="1"/>
</dbReference>
<dbReference type="Gene3D" id="3.90.1520.10">
    <property type="entry name" value="H-NOX domain"/>
    <property type="match status" value="1"/>
</dbReference>
<dbReference type="SMART" id="SM00044">
    <property type="entry name" value="CYCc"/>
    <property type="match status" value="1"/>
</dbReference>
<comment type="caution">
    <text evidence="10">The sequence shown here is derived from an EMBL/GenBank/DDBJ whole genome shotgun (WGS) entry which is preliminary data.</text>
</comment>
<gene>
    <name evidence="10" type="ORF">Fcan01_21484</name>
</gene>
<evidence type="ECO:0000313" key="10">
    <source>
        <dbReference type="EMBL" id="OXA43799.1"/>
    </source>
</evidence>
<dbReference type="EMBL" id="LNIX01000021">
    <property type="protein sequence ID" value="OXA43799.1"/>
    <property type="molecule type" value="Genomic_DNA"/>
</dbReference>
<dbReference type="STRING" id="158441.A0A226DF52"/>
<dbReference type="AlphaFoldDB" id="A0A226DF52"/>
<dbReference type="FunFam" id="3.30.70.1230:FF:000030">
    <property type="entry name" value="Si:ch211-215j19.12"/>
    <property type="match status" value="1"/>
</dbReference>
<keyword evidence="6" id="KW-0456">Lyase</keyword>
<dbReference type="GO" id="GO:0020037">
    <property type="term" value="F:heme binding"/>
    <property type="evidence" value="ECO:0007669"/>
    <property type="project" value="InterPro"/>
</dbReference>
<feature type="coiled-coil region" evidence="8">
    <location>
        <begin position="364"/>
        <end position="391"/>
    </location>
</feature>
<dbReference type="Gene3D" id="3.30.70.1230">
    <property type="entry name" value="Nucleotide cyclase"/>
    <property type="match status" value="1"/>
</dbReference>
<dbReference type="OMA" id="KDMREPP"/>
<dbReference type="InterPro" id="IPR024096">
    <property type="entry name" value="NO_sig/Golgi_transp_ligand-bd"/>
</dbReference>
<keyword evidence="5" id="KW-0342">GTP-binding</keyword>
<dbReference type="InterPro" id="IPR011645">
    <property type="entry name" value="HNOB_dom_associated"/>
</dbReference>
<dbReference type="InterPro" id="IPR001054">
    <property type="entry name" value="A/G_cyclase"/>
</dbReference>
<sequence>MYGILLENLAEFIRDRWGSGKWESVRRHAGVDTVAFSTHHVYSETLLQRLSKSACLILAVNEQEFFEGLGVYFVQYVSQWYDKVLSVLGRQLRDFLNGLDNLHEYLKFSYPKMRAPSFYCDQETATGLKLHYRTKRRGGLIFYVVGQIKQVALQYYNQECAITLVSEEMDGDTLHVVFDLAFDNHAFTEVMQSSDDCVGNDFEIPISSLKFEELFPFLIIFSSDMEIKHIGHALNLVLKDLVGQIMTESFDLTRPMVPFCFNEIMQRRNNIFELVTIAPIQSNPNLVDTARLRMDNLDWNEATEGIRIRLRGQMLHIPENNTMLYLANPVMKDIGALMSAGLYINDFALHDCSRDLMLAGTQQSVELKLALDQEQQKSKKLRESVKSLDNLIKRTDELLYQMIPKQVADRLRNGENPVDTCETFESVSILFSDVVRFTDICSRLTPMQVVNMLNQMYSYFDQLTEINGVYKVETIGDSYMVVAGAPVQSLNHHERCCDMALDMVDACDAISDPSEIGTSIQIRVGIHVGNIAGGIVGIKMTRWCLFGDTVNIASRMESTSEPSRIQISEACKVLLPNTYECEPRGTVLVKGKDDAETLDTKSIPNLPLEKLRRSREIVQKASSISYGGNRANFNRFWKQMSIPVSTCTNFRFGNSTEDDETGELFSPPRDRFSDCPAVDCTCNNSELFVQNLELALKNPKLIEQCVFPLVQRSVKEILNLGQANDENDDVDVLQQENKALVERDNLETFDPLEFRNIVQIRNASMSNSKINHRYKKSCGTRNCCFPRIGKCHPGTDVVSSTTSQNYTKEQ</sequence>
<keyword evidence="11" id="KW-1185">Reference proteome</keyword>
<evidence type="ECO:0000256" key="4">
    <source>
        <dbReference type="ARBA" id="ARBA00022741"/>
    </source>
</evidence>
<dbReference type="InterPro" id="IPR038158">
    <property type="entry name" value="H-NOX_domain_sf"/>
</dbReference>
<dbReference type="EC" id="4.6.1.2" evidence="2"/>
<evidence type="ECO:0000256" key="2">
    <source>
        <dbReference type="ARBA" id="ARBA00012202"/>
    </source>
</evidence>
<dbReference type="Pfam" id="PF07700">
    <property type="entry name" value="HNOB"/>
    <property type="match status" value="1"/>
</dbReference>
<protein>
    <recommendedName>
        <fullName evidence="2">guanylate cyclase</fullName>
        <ecNumber evidence="2">4.6.1.2</ecNumber>
    </recommendedName>
</protein>
<evidence type="ECO:0000313" key="11">
    <source>
        <dbReference type="Proteomes" id="UP000198287"/>
    </source>
</evidence>
<dbReference type="GO" id="GO:0038060">
    <property type="term" value="P:nitric oxide-cGMP-mediated signaling"/>
    <property type="evidence" value="ECO:0007669"/>
    <property type="project" value="TreeGrafter"/>
</dbReference>
<keyword evidence="4" id="KW-0547">Nucleotide-binding</keyword>
<dbReference type="PANTHER" id="PTHR45655">
    <property type="entry name" value="GUANYLATE CYCLASE SOLUBLE SUBUNIT BETA-2"/>
    <property type="match status" value="1"/>
</dbReference>
<dbReference type="InterPro" id="IPR029787">
    <property type="entry name" value="Nucleotide_cyclase"/>
</dbReference>
<evidence type="ECO:0000256" key="7">
    <source>
        <dbReference type="ARBA" id="ARBA00023293"/>
    </source>
</evidence>
<dbReference type="SUPFAM" id="SSF111126">
    <property type="entry name" value="Ligand-binding domain in the NO signalling and Golgi transport"/>
    <property type="match status" value="1"/>
</dbReference>
<dbReference type="OrthoDB" id="6127067at2759"/>
<dbReference type="GO" id="GO:0019826">
    <property type="term" value="F:oxygen sensor activity"/>
    <property type="evidence" value="ECO:0007669"/>
    <property type="project" value="TreeGrafter"/>
</dbReference>
<evidence type="ECO:0000256" key="5">
    <source>
        <dbReference type="ARBA" id="ARBA00023134"/>
    </source>
</evidence>
<dbReference type="GO" id="GO:0070482">
    <property type="term" value="P:response to oxygen levels"/>
    <property type="evidence" value="ECO:0007669"/>
    <property type="project" value="TreeGrafter"/>
</dbReference>
<dbReference type="InterPro" id="IPR042463">
    <property type="entry name" value="HNOB_dom_associated_sf"/>
</dbReference>
<evidence type="ECO:0000259" key="9">
    <source>
        <dbReference type="PROSITE" id="PS50125"/>
    </source>
</evidence>
<evidence type="ECO:0000256" key="8">
    <source>
        <dbReference type="SAM" id="Coils"/>
    </source>
</evidence>
<dbReference type="PROSITE" id="PS50125">
    <property type="entry name" value="GUANYLATE_CYCLASE_2"/>
    <property type="match status" value="1"/>
</dbReference>
<feature type="domain" description="Guanylate cyclase" evidence="9">
    <location>
        <begin position="428"/>
        <end position="557"/>
    </location>
</feature>
<accession>A0A226DF52</accession>
<reference evidence="10 11" key="1">
    <citation type="submission" date="2015-12" db="EMBL/GenBank/DDBJ databases">
        <title>The genome of Folsomia candida.</title>
        <authorList>
            <person name="Faddeeva A."/>
            <person name="Derks M.F."/>
            <person name="Anvar Y."/>
            <person name="Smit S."/>
            <person name="Van Straalen N."/>
            <person name="Roelofs D."/>
        </authorList>
    </citation>
    <scope>NUCLEOTIDE SEQUENCE [LARGE SCALE GENOMIC DNA]</scope>
    <source>
        <strain evidence="10 11">VU population</strain>
        <tissue evidence="10">Whole body</tissue>
    </source>
</reference>
<evidence type="ECO:0000256" key="1">
    <source>
        <dbReference type="ARBA" id="ARBA00004496"/>
    </source>
</evidence>
<dbReference type="Gene3D" id="3.30.450.260">
    <property type="entry name" value="Haem NO binding associated domain"/>
    <property type="match status" value="1"/>
</dbReference>
<dbReference type="Proteomes" id="UP000198287">
    <property type="component" value="Unassembled WGS sequence"/>
</dbReference>
<proteinExistence type="predicted"/>
<dbReference type="Gene3D" id="6.10.250.780">
    <property type="match status" value="1"/>
</dbReference>
<dbReference type="SUPFAM" id="SSF55073">
    <property type="entry name" value="Nucleotide cyclase"/>
    <property type="match status" value="1"/>
</dbReference>
<keyword evidence="7" id="KW-0141">cGMP biosynthesis</keyword>
<dbReference type="GO" id="GO:0005525">
    <property type="term" value="F:GTP binding"/>
    <property type="evidence" value="ECO:0007669"/>
    <property type="project" value="UniProtKB-KW"/>
</dbReference>
<name>A0A226DF52_FOLCA</name>